<evidence type="ECO:0000256" key="1">
    <source>
        <dbReference type="SAM" id="MobiDB-lite"/>
    </source>
</evidence>
<organism evidence="2">
    <name type="scientific">Leptocylindrus danicus</name>
    <dbReference type="NCBI Taxonomy" id="163516"/>
    <lineage>
        <taxon>Eukaryota</taxon>
        <taxon>Sar</taxon>
        <taxon>Stramenopiles</taxon>
        <taxon>Ochrophyta</taxon>
        <taxon>Bacillariophyta</taxon>
        <taxon>Coscinodiscophyceae</taxon>
        <taxon>Chaetocerotophycidae</taxon>
        <taxon>Leptocylindrales</taxon>
        <taxon>Leptocylindraceae</taxon>
        <taxon>Leptocylindrus</taxon>
    </lineage>
</organism>
<accession>A0A7S2P046</accession>
<feature type="region of interest" description="Disordered" evidence="1">
    <location>
        <begin position="1"/>
        <end position="24"/>
    </location>
</feature>
<dbReference type="AlphaFoldDB" id="A0A7S2P046"/>
<proteinExistence type="predicted"/>
<reference evidence="2" key="1">
    <citation type="submission" date="2021-01" db="EMBL/GenBank/DDBJ databases">
        <authorList>
            <person name="Corre E."/>
            <person name="Pelletier E."/>
            <person name="Niang G."/>
            <person name="Scheremetjew M."/>
            <person name="Finn R."/>
            <person name="Kale V."/>
            <person name="Holt S."/>
            <person name="Cochrane G."/>
            <person name="Meng A."/>
            <person name="Brown T."/>
            <person name="Cohen L."/>
        </authorList>
    </citation>
    <scope>NUCLEOTIDE SEQUENCE</scope>
    <source>
        <strain evidence="2">B650</strain>
    </source>
</reference>
<evidence type="ECO:0000313" key="2">
    <source>
        <dbReference type="EMBL" id="CAD9569366.1"/>
    </source>
</evidence>
<gene>
    <name evidence="2" type="ORF">LDAN0321_LOCUS6850</name>
</gene>
<sequence length="726" mass="81681">MNEKCATSDKETSQKGTKSRVESPVKIRSIKDKLEGIALNLYESMNDKHVHRLGWSGFYDLDERNNALLRHTPSAPLLSKQIGNHGTYVGEENVSTSERLQMGEKAVGGAAAIFEATELSDKHSLLIVAASESGDTSRMSSASYLSTNKCDDYSLSLDDQFFATYIQFIEIHVKKQQQNGEKNTEQKSSPDDPSSIQEENFGVISNLFRRKIDPLPPPTLTSSLYEVLKSFRGGRGKIVEMDLNGALSCIPLADISASISSSKLKVGEFLTFRALPLWLKSFRALPWQDRKLLWSLNSETTNLLDDPTSELVVKKHTFDLIEFYFQEILGTFSVDSLCDFIQQYGCYLDVQQALAAVSNKAELKEVGITILKLAEYDPLHQHALSDFTYNGQVILSSVLKELDKAVSDESRIPHLVALYPNLKPQQIERAVGGKDSPFFYEYLTRLLHASGGKEMARMDADIVATWCILSTKQHEIDRLANFRSVVSDDGIKYSRNLPLLMDLCMSLKDYLLAVDIMVEILTNFSCPEEEVNTRMMSSVLENLRTVGLSHILKKSDMKEKAPSIVSKLFQTWNIAANQTEDFRLHCELFEIFQQTVSHFENSSSRVDDPEIVGAILRMIDFISENAPPSEALSTFKLMLSILKVQHDSCCGHMVSSIRIILKRSVMEEKEHNFSPSLLRIQRTRQQQRINLEDSLLDLDIENKKKSDNEGLTLWAAIGDGCVVVNK</sequence>
<feature type="region of interest" description="Disordered" evidence="1">
    <location>
        <begin position="176"/>
        <end position="196"/>
    </location>
</feature>
<protein>
    <submittedName>
        <fullName evidence="2">Uncharacterized protein</fullName>
    </submittedName>
</protein>
<dbReference type="EMBL" id="HBGY01010845">
    <property type="protein sequence ID" value="CAD9569366.1"/>
    <property type="molecule type" value="Transcribed_RNA"/>
</dbReference>
<name>A0A7S2P046_9STRA</name>